<gene>
    <name evidence="4" type="ORF">KC622_00905</name>
</gene>
<dbReference type="Proteomes" id="UP000748332">
    <property type="component" value="Unassembled WGS sequence"/>
</dbReference>
<reference evidence="4" key="2">
    <citation type="journal article" date="2021" name="Microbiome">
        <title>Successional dynamics and alternative stable states in a saline activated sludge microbial community over 9 years.</title>
        <authorList>
            <person name="Wang Y."/>
            <person name="Ye J."/>
            <person name="Ju F."/>
            <person name="Liu L."/>
            <person name="Boyd J.A."/>
            <person name="Deng Y."/>
            <person name="Parks D.H."/>
            <person name="Jiang X."/>
            <person name="Yin X."/>
            <person name="Woodcroft B.J."/>
            <person name="Tyson G.W."/>
            <person name="Hugenholtz P."/>
            <person name="Polz M.F."/>
            <person name="Zhang T."/>
        </authorList>
    </citation>
    <scope>NUCLEOTIDE SEQUENCE</scope>
    <source>
        <strain evidence="4">HKST-UBA16</strain>
    </source>
</reference>
<dbReference type="PROSITE" id="PS00211">
    <property type="entry name" value="ABC_TRANSPORTER_1"/>
    <property type="match status" value="1"/>
</dbReference>
<dbReference type="SMART" id="SM00382">
    <property type="entry name" value="AAA"/>
    <property type="match status" value="2"/>
</dbReference>
<evidence type="ECO:0000256" key="1">
    <source>
        <dbReference type="ARBA" id="ARBA00022741"/>
    </source>
</evidence>
<feature type="domain" description="ABC transporter" evidence="3">
    <location>
        <begin position="2"/>
        <end position="226"/>
    </location>
</feature>
<dbReference type="GO" id="GO:0016887">
    <property type="term" value="F:ATP hydrolysis activity"/>
    <property type="evidence" value="ECO:0007669"/>
    <property type="project" value="InterPro"/>
</dbReference>
<name>A0A955KVH0_9BACT</name>
<dbReference type="InterPro" id="IPR027417">
    <property type="entry name" value="P-loop_NTPase"/>
</dbReference>
<dbReference type="NCBIfam" id="NF000355">
    <property type="entry name" value="ribo_prot_ABC_F"/>
    <property type="match status" value="1"/>
</dbReference>
<reference evidence="4" key="1">
    <citation type="submission" date="2020-04" db="EMBL/GenBank/DDBJ databases">
        <authorList>
            <person name="Zhang T."/>
        </authorList>
    </citation>
    <scope>NUCLEOTIDE SEQUENCE</scope>
    <source>
        <strain evidence="4">HKST-UBA16</strain>
    </source>
</reference>
<protein>
    <submittedName>
        <fullName evidence="4">ABC-F family ATP-binding cassette domain-containing protein</fullName>
    </submittedName>
</protein>
<comment type="caution">
    <text evidence="4">The sequence shown here is derived from an EMBL/GenBank/DDBJ whole genome shotgun (WGS) entry which is preliminary data.</text>
</comment>
<dbReference type="InterPro" id="IPR003593">
    <property type="entry name" value="AAA+_ATPase"/>
</dbReference>
<sequence>MVTIDNITIEKGDKLLLDKVSLFIASQDKIGLVGVNGAGKSSLLKAIVGEEEQDLGQINVSSDYAYLAQETHKEKREEVLGIEGVSKNDLTIEEYLCLYNGLNIEAWEISRMLNYLNLQHKTPSDKMGELSGGQLIKIEIIKLLFMQPGLLILDEPTNFLDIPSAEWLMGYLINYPNAVLAVSHDLRLMNRGLTRIWYLNERTKKVEVYNGNYDKFIQLKQQQEEWLVKQIKLEDKKYKKMIASAAVLSSRGSTSEKMKAAKLREKARVVKAETKEMTKGLKRSKKMKLRFDVAVTSGKKVLEVNGIKKSFGKNQVLRNISFEIERKNKLVVIGKNGVGKTTLLKIIAGKLSPDEGFVELGHNVEIGYYSQEYEDLDYDLSVIENMKADKRIFSMEDSQVRKILGGFLFSGDKIYQQVRSLSGGEKTRLAMAKLLAVGSNLLLLDEPTTYLDPASQKILLNALNSYNGTLVIVSHEPSFVRDLKPDHALLMPDEKVTYFDESYLGLVGIE</sequence>
<dbReference type="Gene3D" id="3.40.50.300">
    <property type="entry name" value="P-loop containing nucleotide triphosphate hydrolases"/>
    <property type="match status" value="2"/>
</dbReference>
<evidence type="ECO:0000313" key="5">
    <source>
        <dbReference type="Proteomes" id="UP000748332"/>
    </source>
</evidence>
<dbReference type="InterPro" id="IPR017871">
    <property type="entry name" value="ABC_transporter-like_CS"/>
</dbReference>
<evidence type="ECO:0000259" key="3">
    <source>
        <dbReference type="PROSITE" id="PS50893"/>
    </source>
</evidence>
<accession>A0A955KVH0</accession>
<dbReference type="GO" id="GO:0005524">
    <property type="term" value="F:ATP binding"/>
    <property type="evidence" value="ECO:0007669"/>
    <property type="project" value="UniProtKB-KW"/>
</dbReference>
<dbReference type="Pfam" id="PF00005">
    <property type="entry name" value="ABC_tran"/>
    <property type="match status" value="2"/>
</dbReference>
<evidence type="ECO:0000313" key="4">
    <source>
        <dbReference type="EMBL" id="MCA9374869.1"/>
    </source>
</evidence>
<organism evidence="4 5">
    <name type="scientific">Candidatus Dojkabacteria bacterium</name>
    <dbReference type="NCBI Taxonomy" id="2099670"/>
    <lineage>
        <taxon>Bacteria</taxon>
        <taxon>Candidatus Dojkabacteria</taxon>
    </lineage>
</organism>
<dbReference type="AlphaFoldDB" id="A0A955KVH0"/>
<keyword evidence="1" id="KW-0547">Nucleotide-binding</keyword>
<dbReference type="InterPro" id="IPR051309">
    <property type="entry name" value="ABCF_ATPase"/>
</dbReference>
<dbReference type="SUPFAM" id="SSF52540">
    <property type="entry name" value="P-loop containing nucleoside triphosphate hydrolases"/>
    <property type="match status" value="2"/>
</dbReference>
<keyword evidence="2 4" id="KW-0067">ATP-binding</keyword>
<evidence type="ECO:0000256" key="2">
    <source>
        <dbReference type="ARBA" id="ARBA00022840"/>
    </source>
</evidence>
<dbReference type="PANTHER" id="PTHR42855:SF2">
    <property type="entry name" value="DRUG RESISTANCE ABC TRANSPORTER,ATP-BINDING PROTEIN"/>
    <property type="match status" value="1"/>
</dbReference>
<feature type="domain" description="ABC transporter" evidence="3">
    <location>
        <begin position="302"/>
        <end position="509"/>
    </location>
</feature>
<dbReference type="PANTHER" id="PTHR42855">
    <property type="entry name" value="ABC TRANSPORTER ATP-BINDING SUBUNIT"/>
    <property type="match status" value="1"/>
</dbReference>
<dbReference type="CDD" id="cd03221">
    <property type="entry name" value="ABCF_EF-3"/>
    <property type="match status" value="2"/>
</dbReference>
<proteinExistence type="predicted"/>
<dbReference type="EMBL" id="JAGQLM010000037">
    <property type="protein sequence ID" value="MCA9374869.1"/>
    <property type="molecule type" value="Genomic_DNA"/>
</dbReference>
<dbReference type="PROSITE" id="PS50893">
    <property type="entry name" value="ABC_TRANSPORTER_2"/>
    <property type="match status" value="2"/>
</dbReference>
<dbReference type="InterPro" id="IPR003439">
    <property type="entry name" value="ABC_transporter-like_ATP-bd"/>
</dbReference>